<evidence type="ECO:0000313" key="6">
    <source>
        <dbReference type="EMBL" id="MCY7060987.1"/>
    </source>
</evidence>
<dbReference type="GO" id="GO:0016740">
    <property type="term" value="F:transferase activity"/>
    <property type="evidence" value="ECO:0007669"/>
    <property type="project" value="UniProtKB-KW"/>
</dbReference>
<dbReference type="Proteomes" id="UP000269984">
    <property type="component" value="Unassembled WGS sequence"/>
</dbReference>
<dbReference type="EMBL" id="RJNJ01000012">
    <property type="protein sequence ID" value="RSI64943.1"/>
    <property type="molecule type" value="Genomic_DNA"/>
</dbReference>
<name>A0A081QWK1_STROR</name>
<reference evidence="12 21" key="4">
    <citation type="submission" date="2019-05" db="EMBL/GenBank/DDBJ databases">
        <authorList>
            <consortium name="Pathogen Informatics"/>
        </authorList>
    </citation>
    <scope>NUCLEOTIDE SEQUENCE [LARGE SCALE GENOMIC DNA]</scope>
    <source>
        <strain evidence="12 21">NCTC10232</strain>
    </source>
</reference>
<proteinExistence type="predicted"/>
<evidence type="ECO:0000313" key="5">
    <source>
        <dbReference type="EMBL" id="KXT97395.1"/>
    </source>
</evidence>
<dbReference type="Proteomes" id="UP000388056">
    <property type="component" value="Unassembled WGS sequence"/>
</dbReference>
<evidence type="ECO:0000313" key="16">
    <source>
        <dbReference type="Proteomes" id="UP000072363"/>
    </source>
</evidence>
<evidence type="ECO:0000313" key="9">
    <source>
        <dbReference type="EMBL" id="RSI70937.1"/>
    </source>
</evidence>
<accession>A0A081QWK1</accession>
<dbReference type="Proteomes" id="UP001207177">
    <property type="component" value="Unassembled WGS sequence"/>
</dbReference>
<organism evidence="2 13">
    <name type="scientific">Streptococcus oralis</name>
    <dbReference type="NCBI Taxonomy" id="1303"/>
    <lineage>
        <taxon>Bacteria</taxon>
        <taxon>Bacillati</taxon>
        <taxon>Bacillota</taxon>
        <taxon>Bacilli</taxon>
        <taxon>Lactobacillales</taxon>
        <taxon>Streptococcaceae</taxon>
        <taxon>Streptococcus</taxon>
    </lineage>
</organism>
<dbReference type="EMBL" id="JAKUVW010000006">
    <property type="protein sequence ID" value="MCY7060987.1"/>
    <property type="molecule type" value="Genomic_DNA"/>
</dbReference>
<evidence type="ECO:0000313" key="15">
    <source>
        <dbReference type="Proteomes" id="UP000070678"/>
    </source>
</evidence>
<evidence type="ECO:0000313" key="14">
    <source>
        <dbReference type="Proteomes" id="UP000070220"/>
    </source>
</evidence>
<protein>
    <submittedName>
        <fullName evidence="3 12">Aminoglycoside phosphotransferase</fullName>
    </submittedName>
    <submittedName>
        <fullName evidence="2">Phosphotransferase enzyme family protein</fullName>
    </submittedName>
    <submittedName>
        <fullName evidence="6">Phosphotransferase family protein</fullName>
    </submittedName>
</protein>
<dbReference type="PANTHER" id="PTHR40086:SF1">
    <property type="entry name" value="CELL CYCLE REGULATOR CCRZ"/>
    <property type="match status" value="1"/>
</dbReference>
<dbReference type="PATRIC" id="fig|1303.44.peg.206"/>
<dbReference type="EMBL" id="RJPI01000011">
    <property type="protein sequence ID" value="RSJ61746.1"/>
    <property type="molecule type" value="Genomic_DNA"/>
</dbReference>
<evidence type="ECO:0000313" key="12">
    <source>
        <dbReference type="EMBL" id="VTT10886.1"/>
    </source>
</evidence>
<gene>
    <name evidence="12" type="primary">cotS</name>
    <name evidence="10" type="ORF">D8803_07845</name>
    <name evidence="11" type="ORF">D8844_06135</name>
    <name evidence="9" type="ORF">D8857_08255</name>
    <name evidence="8" type="ORF">D8863_09100</name>
    <name evidence="6" type="ORF">MK395_09290</name>
    <name evidence="12" type="ORF">NCTC10232_01583</name>
    <name evidence="7" type="ORF">Q4441_09780</name>
    <name evidence="2" type="ORF">SK143_0238</name>
    <name evidence="3" type="ORF">SORDD15_01289</name>
    <name evidence="4" type="ORF">SORDD27_01537</name>
    <name evidence="5" type="ORF">SORDD30_01680</name>
</gene>
<reference evidence="6" key="6">
    <citation type="submission" date="2022-02" db="EMBL/GenBank/DDBJ databases">
        <authorList>
            <person name="Christensen J.J.E."/>
            <person name="Jensen C.S."/>
            <person name="Nielsen X.C."/>
            <person name="Dargis R."/>
        </authorList>
    </citation>
    <scope>NUCLEOTIDE SEQUENCE</scope>
    <source>
        <strain evidence="6">K16259064</strain>
    </source>
</reference>
<evidence type="ECO:0000313" key="18">
    <source>
        <dbReference type="Proteomes" id="UP000267979"/>
    </source>
</evidence>
<dbReference type="InterPro" id="IPR011009">
    <property type="entry name" value="Kinase-like_dom_sf"/>
</dbReference>
<sequence>MDLGDNELTLTPIPGKSGKAYMGSYPDGKRVFVKMNTSPILPGLAREQIAPQLLWTRRLPDGRDMCAQEWLTGKILTPYDMNRKQIINILNRLHRSRPLMKQLSRLGYTMETPVDLLRSWQQGVPEILKQNHYLNSVIAELGKTVPGFREDHATIVHGDLRHSNWIETESGLVYLVDWDSVRLTDRMFDVAHLLCHYIPDHQWRQWLRDYGYKYNQTVLDKLYWYGQYSYLNQIAKYCENQDLDNVNREIYALRVFRDKYGKKR</sequence>
<evidence type="ECO:0000313" key="4">
    <source>
        <dbReference type="EMBL" id="KXT94115.1"/>
    </source>
</evidence>
<reference evidence="2 13" key="1">
    <citation type="submission" date="2014-05" db="EMBL/GenBank/DDBJ databases">
        <authorList>
            <person name="Daugherty S.C."/>
            <person name="Tallon L.J."/>
            <person name="Sadzewicz L."/>
            <person name="Kilian M."/>
            <person name="Tettelin H."/>
        </authorList>
    </citation>
    <scope>NUCLEOTIDE SEQUENCE [LARGE SCALE GENOMIC DNA]</scope>
    <source>
        <strain evidence="2 13">SK143</strain>
    </source>
</reference>
<dbReference type="EMBL" id="CABEIU010000002">
    <property type="protein sequence ID" value="VTT10886.1"/>
    <property type="molecule type" value="Genomic_DNA"/>
</dbReference>
<dbReference type="Pfam" id="PF01636">
    <property type="entry name" value="APH"/>
    <property type="match status" value="1"/>
</dbReference>
<dbReference type="Proteomes" id="UP000072363">
    <property type="component" value="Unassembled WGS sequence"/>
</dbReference>
<dbReference type="Proteomes" id="UP000070220">
    <property type="component" value="Unassembled WGS sequence"/>
</dbReference>
<dbReference type="EMBL" id="LQNZ01000126">
    <property type="protein sequence ID" value="KXT94115.1"/>
    <property type="molecule type" value="Genomic_DNA"/>
</dbReference>
<feature type="domain" description="Aminoglycoside phosphotransferase" evidence="1">
    <location>
        <begin position="44"/>
        <end position="222"/>
    </location>
</feature>
<dbReference type="Proteomes" id="UP000028098">
    <property type="component" value="Unassembled WGS sequence"/>
</dbReference>
<dbReference type="EMBL" id="LQNX01000063">
    <property type="protein sequence ID" value="KXT80536.1"/>
    <property type="molecule type" value="Genomic_DNA"/>
</dbReference>
<evidence type="ECO:0000313" key="22">
    <source>
        <dbReference type="Proteomes" id="UP001207177"/>
    </source>
</evidence>
<dbReference type="Proteomes" id="UP000070678">
    <property type="component" value="Unassembled WGS sequence"/>
</dbReference>
<reference evidence="6 22" key="5">
    <citation type="journal article" date="2022" name="Med Res Arch">
        <title>Genomic identification of streptococcal strains and relation to clinical characteristics. A substudy to The Partial Oral Treatment of Endocarditis (POET) Trial.</title>
        <authorList>
            <person name="Christensen J."/>
            <person name="Jensen C."/>
            <person name="Dargis R."/>
            <person name="Nielsen X."/>
            <person name="Pries- Heje M."/>
            <person name="Wiingaard C."/>
            <person name="Ihlemann N."/>
            <person name="Gill S."/>
            <person name="Bruun N."/>
            <person name="Elming H."/>
            <person name="Povlsen J."/>
            <person name="Madsen T."/>
            <person name="Jensen K."/>
            <person name="Fuursted K."/>
            <person name="Ostergaard L."/>
            <person name="Christiansen U."/>
            <person name="Rosenvinge F."/>
            <person name="Helweg-Larsen J."/>
            <person name="Fosbol E."/>
            <person name="Kober L."/>
            <person name="Torp-Pedersen C."/>
            <person name="Tonder N."/>
            <person name="Moser C."/>
            <person name="Iversen K."/>
            <person name="Bundgaard H."/>
        </authorList>
    </citation>
    <scope>NUCLEOTIDE SEQUENCE [LARGE SCALE GENOMIC DNA]</scope>
    <source>
        <strain evidence="6 22">K16259064</strain>
    </source>
</reference>
<evidence type="ECO:0000313" key="11">
    <source>
        <dbReference type="EMBL" id="RSK16935.1"/>
    </source>
</evidence>
<keyword evidence="2" id="KW-0808">Transferase</keyword>
<dbReference type="Proteomes" id="UP000267979">
    <property type="component" value="Unassembled WGS sequence"/>
</dbReference>
<dbReference type="SUPFAM" id="SSF56112">
    <property type="entry name" value="Protein kinase-like (PK-like)"/>
    <property type="match status" value="1"/>
</dbReference>
<evidence type="ECO:0000259" key="1">
    <source>
        <dbReference type="Pfam" id="PF01636"/>
    </source>
</evidence>
<evidence type="ECO:0000313" key="17">
    <source>
        <dbReference type="Proteomes" id="UP000267593"/>
    </source>
</evidence>
<evidence type="ECO:0000313" key="3">
    <source>
        <dbReference type="EMBL" id="KXT80536.1"/>
    </source>
</evidence>
<evidence type="ECO:0000313" key="2">
    <source>
        <dbReference type="EMBL" id="KEQ51080.1"/>
    </source>
</evidence>
<dbReference type="EMBL" id="JAUONQ010000014">
    <property type="protein sequence ID" value="MDO6348847.1"/>
    <property type="molecule type" value="Genomic_DNA"/>
</dbReference>
<dbReference type="EMBL" id="RMVK01000005">
    <property type="protein sequence ID" value="RSK16935.1"/>
    <property type="molecule type" value="Genomic_DNA"/>
</dbReference>
<reference evidence="17 18" key="3">
    <citation type="submission" date="2018-11" db="EMBL/GenBank/DDBJ databases">
        <title>Species Designations Belie Phenotypic and Genotypic Heterogeneity in Oral Streptococci.</title>
        <authorList>
            <person name="Velsko I."/>
        </authorList>
    </citation>
    <scope>NUCLEOTIDE SEQUENCE [LARGE SCALE GENOMIC DNA]</scope>
    <source>
        <strain evidence="9 19">BCC11</strain>
        <strain evidence="10 20">BCC26</strain>
        <strain evidence="11 18">BCC52</strain>
        <strain evidence="8 17">BCC63</strain>
    </source>
</reference>
<dbReference type="InterPro" id="IPR002575">
    <property type="entry name" value="Aminoglycoside_PTrfase"/>
</dbReference>
<dbReference type="Proteomes" id="UP000267593">
    <property type="component" value="Unassembled WGS sequence"/>
</dbReference>
<dbReference type="NCBIfam" id="NF046102">
    <property type="entry name" value="CellCycRegCcrZ"/>
    <property type="match status" value="1"/>
</dbReference>
<dbReference type="AlphaFoldDB" id="A0A081QWK1"/>
<dbReference type="EMBL" id="LQRP01000049">
    <property type="protein sequence ID" value="KXT97395.1"/>
    <property type="molecule type" value="Genomic_DNA"/>
</dbReference>
<dbReference type="STRING" id="1303.SORDD17_01742"/>
<evidence type="ECO:0000313" key="7">
    <source>
        <dbReference type="EMBL" id="MDO6348847.1"/>
    </source>
</evidence>
<dbReference type="Proteomes" id="UP001170022">
    <property type="component" value="Unassembled WGS sequence"/>
</dbReference>
<evidence type="ECO:0000313" key="19">
    <source>
        <dbReference type="Proteomes" id="UP000269984"/>
    </source>
</evidence>
<evidence type="ECO:0000313" key="21">
    <source>
        <dbReference type="Proteomes" id="UP000388056"/>
    </source>
</evidence>
<dbReference type="EMBL" id="RJNP01000014">
    <property type="protein sequence ID" value="RSI70937.1"/>
    <property type="molecule type" value="Genomic_DNA"/>
</dbReference>
<dbReference type="EMBL" id="JPGB01000003">
    <property type="protein sequence ID" value="KEQ51080.1"/>
    <property type="molecule type" value="Genomic_DNA"/>
</dbReference>
<reference evidence="7" key="7">
    <citation type="submission" date="2023-07" db="EMBL/GenBank/DDBJ databases">
        <title>Whole Genome Sequencing of Colonoscopy isolates.</title>
        <authorList>
            <person name="Surve S.V."/>
            <person name="Valls R.A."/>
            <person name="Barrak K.E."/>
            <person name="Gardner T.B."/>
            <person name="O'Toole G.A."/>
        </authorList>
    </citation>
    <scope>NUCLEOTIDE SEQUENCE</scope>
    <source>
        <strain evidence="7">GP0012</strain>
    </source>
</reference>
<dbReference type="OrthoDB" id="3171511at2"/>
<dbReference type="PANTHER" id="PTHR40086">
    <property type="entry name" value="PHOSPHOTRANSFERASE YTMP-RELATED"/>
    <property type="match status" value="1"/>
</dbReference>
<evidence type="ECO:0000313" key="20">
    <source>
        <dbReference type="Proteomes" id="UP000280648"/>
    </source>
</evidence>
<dbReference type="Gene3D" id="3.90.1200.10">
    <property type="match status" value="1"/>
</dbReference>
<evidence type="ECO:0000313" key="8">
    <source>
        <dbReference type="EMBL" id="RSI64943.1"/>
    </source>
</evidence>
<evidence type="ECO:0000313" key="10">
    <source>
        <dbReference type="EMBL" id="RSJ61746.1"/>
    </source>
</evidence>
<dbReference type="RefSeq" id="WP_000363019.1">
    <property type="nucleotide sequence ID" value="NZ_CABEIU010000002.1"/>
</dbReference>
<dbReference type="Proteomes" id="UP000280648">
    <property type="component" value="Unassembled WGS sequence"/>
</dbReference>
<dbReference type="InterPro" id="IPR052077">
    <property type="entry name" value="CcrZ_PhaseVar_Mediator"/>
</dbReference>
<reference evidence="14 15" key="2">
    <citation type="submission" date="2016-01" db="EMBL/GenBank/DDBJ databases">
        <title>Highly variable Streptococcus oralis are common among viridans streptococci isolated from primates.</title>
        <authorList>
            <person name="Denapaite D."/>
            <person name="Rieger M."/>
            <person name="Koendgen S."/>
            <person name="Brueckner R."/>
            <person name="Ochigava I."/>
            <person name="Kappeler P."/>
            <person name="Maetz-Rensing K."/>
            <person name="Leendertz F."/>
            <person name="Hakenbeck R."/>
        </authorList>
    </citation>
    <scope>NUCLEOTIDE SEQUENCE [LARGE SCALE GENOMIC DNA]</scope>
    <source>
        <strain evidence="3 15">DD15</strain>
        <strain evidence="4 16">DD27</strain>
        <strain evidence="5 14">DD30</strain>
    </source>
</reference>
<evidence type="ECO:0000313" key="13">
    <source>
        <dbReference type="Proteomes" id="UP000028098"/>
    </source>
</evidence>